<accession>A0ABW4B4Z4</accession>
<proteinExistence type="predicted"/>
<protein>
    <recommendedName>
        <fullName evidence="4">Chemotaxis protein</fullName>
    </recommendedName>
</protein>
<evidence type="ECO:0000313" key="2">
    <source>
        <dbReference type="EMBL" id="MFD1385149.1"/>
    </source>
</evidence>
<keyword evidence="1" id="KW-0812">Transmembrane</keyword>
<gene>
    <name evidence="2" type="ORF">ACFQ45_17500</name>
</gene>
<sequence length="197" mass="19814">MGGSSKSSNKTVNNVTNYSLQGMESAETVVAGDGNTVTTTDYGAVDGAFALGSEALGFAENALEIGGEVINGNTEVSKLAINANGELAKDALNQGFGFGESALEANSKALDKSFEFGTTAIESNNEALQTGFGFAESLVQQNTANAAANNLAMKELAKSVSTGGASDVASQSLKTVYTIGGVSVAVVLGLLLIKGGK</sequence>
<reference evidence="3" key="1">
    <citation type="journal article" date="2019" name="Int. J. Syst. Evol. Microbiol.">
        <title>The Global Catalogue of Microorganisms (GCM) 10K type strain sequencing project: providing services to taxonomists for standard genome sequencing and annotation.</title>
        <authorList>
            <consortium name="The Broad Institute Genomics Platform"/>
            <consortium name="The Broad Institute Genome Sequencing Center for Infectious Disease"/>
            <person name="Wu L."/>
            <person name="Ma J."/>
        </authorList>
    </citation>
    <scope>NUCLEOTIDE SEQUENCE [LARGE SCALE GENOMIC DNA]</scope>
    <source>
        <strain evidence="3">JCM 30774</strain>
    </source>
</reference>
<name>A0ABW4B4Z4_9GAMM</name>
<dbReference type="Proteomes" id="UP001597059">
    <property type="component" value="Unassembled WGS sequence"/>
</dbReference>
<comment type="caution">
    <text evidence="2">The sequence shown here is derived from an EMBL/GenBank/DDBJ whole genome shotgun (WGS) entry which is preliminary data.</text>
</comment>
<dbReference type="EMBL" id="JBHTMN010000024">
    <property type="protein sequence ID" value="MFD1385149.1"/>
    <property type="molecule type" value="Genomic_DNA"/>
</dbReference>
<evidence type="ECO:0000256" key="1">
    <source>
        <dbReference type="SAM" id="Phobius"/>
    </source>
</evidence>
<keyword evidence="1" id="KW-0472">Membrane</keyword>
<evidence type="ECO:0008006" key="4">
    <source>
        <dbReference type="Google" id="ProtNLM"/>
    </source>
</evidence>
<keyword evidence="3" id="KW-1185">Reference proteome</keyword>
<dbReference type="RefSeq" id="WP_377370058.1">
    <property type="nucleotide sequence ID" value="NZ_JBHTMN010000024.1"/>
</dbReference>
<feature type="transmembrane region" description="Helical" evidence="1">
    <location>
        <begin position="175"/>
        <end position="193"/>
    </location>
</feature>
<organism evidence="2 3">
    <name type="scientific">Rhodanobacter aciditrophus</name>
    <dbReference type="NCBI Taxonomy" id="1623218"/>
    <lineage>
        <taxon>Bacteria</taxon>
        <taxon>Pseudomonadati</taxon>
        <taxon>Pseudomonadota</taxon>
        <taxon>Gammaproteobacteria</taxon>
        <taxon>Lysobacterales</taxon>
        <taxon>Rhodanobacteraceae</taxon>
        <taxon>Rhodanobacter</taxon>
    </lineage>
</organism>
<keyword evidence="1" id="KW-1133">Transmembrane helix</keyword>
<evidence type="ECO:0000313" key="3">
    <source>
        <dbReference type="Proteomes" id="UP001597059"/>
    </source>
</evidence>